<dbReference type="OrthoDB" id="9810950at2"/>
<evidence type="ECO:0000256" key="9">
    <source>
        <dbReference type="ARBA" id="ARBA00023315"/>
    </source>
</evidence>
<dbReference type="EMBL" id="BCSY01000035">
    <property type="protein sequence ID" value="GAS94567.1"/>
    <property type="molecule type" value="Genomic_DNA"/>
</dbReference>
<evidence type="ECO:0000256" key="7">
    <source>
        <dbReference type="ARBA" id="ARBA00022798"/>
    </source>
</evidence>
<keyword evidence="9 11" id="KW-0012">Acyltransferase</keyword>
<evidence type="ECO:0000256" key="10">
    <source>
        <dbReference type="ARBA" id="ARBA00048109"/>
    </source>
</evidence>
<reference evidence="15" key="2">
    <citation type="submission" date="2016-02" db="EMBL/GenBank/DDBJ databases">
        <title>Draft genome sequence of five rapidly growing Mycobacterium species.</title>
        <authorList>
            <person name="Katahira K."/>
            <person name="Gotou Y."/>
            <person name="Iida K."/>
            <person name="Ogura Y."/>
            <person name="Hayashi T."/>
        </authorList>
    </citation>
    <scope>NUCLEOTIDE SEQUENCE [LARGE SCALE GENOMIC DNA]</scope>
    <source>
        <strain evidence="15">JCM15298</strain>
    </source>
</reference>
<keyword evidence="15" id="KW-1185">Reference proteome</keyword>
<dbReference type="GO" id="GO:0051701">
    <property type="term" value="P:biological process involved in interaction with host"/>
    <property type="evidence" value="ECO:0007669"/>
    <property type="project" value="TreeGrafter"/>
</dbReference>
<dbReference type="PANTHER" id="PTHR31650">
    <property type="entry name" value="O-ACYLTRANSFERASE (WSD1-LIKE) FAMILY PROTEIN"/>
    <property type="match status" value="1"/>
</dbReference>
<accession>A0A100W9V5</accession>
<evidence type="ECO:0000256" key="1">
    <source>
        <dbReference type="ARBA" id="ARBA00004771"/>
    </source>
</evidence>
<dbReference type="UniPathway" id="UPA00282"/>
<dbReference type="InterPro" id="IPR045034">
    <property type="entry name" value="O-acyltransferase_WSD1-like"/>
</dbReference>
<dbReference type="GO" id="GO:0006071">
    <property type="term" value="P:glycerol metabolic process"/>
    <property type="evidence" value="ECO:0007669"/>
    <property type="project" value="UniProtKB-KW"/>
</dbReference>
<evidence type="ECO:0000256" key="8">
    <source>
        <dbReference type="ARBA" id="ARBA00023098"/>
    </source>
</evidence>
<evidence type="ECO:0000313" key="15">
    <source>
        <dbReference type="Proteomes" id="UP000069443"/>
    </source>
</evidence>
<dbReference type="GO" id="GO:0004144">
    <property type="term" value="F:diacylglycerol O-acyltransferase activity"/>
    <property type="evidence" value="ECO:0007669"/>
    <property type="project" value="UniProtKB-EC"/>
</dbReference>
<dbReference type="STRING" id="228230.RMCC_1533"/>
<keyword evidence="6 11" id="KW-0808">Transferase</keyword>
<dbReference type="GO" id="GO:0001666">
    <property type="term" value="P:response to hypoxia"/>
    <property type="evidence" value="ECO:0007669"/>
    <property type="project" value="TreeGrafter"/>
</dbReference>
<dbReference type="InterPro" id="IPR014292">
    <property type="entry name" value="Acyl_transf_WS/DGAT"/>
</dbReference>
<feature type="domain" description="O-acyltransferase WSD1-like N-terminal" evidence="12">
    <location>
        <begin position="4"/>
        <end position="260"/>
    </location>
</feature>
<keyword evidence="8 11" id="KW-0443">Lipid metabolism</keyword>
<dbReference type="Pfam" id="PF03007">
    <property type="entry name" value="WS_DGAT_cat"/>
    <property type="match status" value="1"/>
</dbReference>
<comment type="caution">
    <text evidence="14">The sequence shown here is derived from an EMBL/GenBank/DDBJ whole genome shotgun (WGS) entry which is preliminary data.</text>
</comment>
<comment type="similarity">
    <text evidence="3 11">Belongs to the long-chain O-acyltransferase family.</text>
</comment>
<keyword evidence="5 11" id="KW-0444">Lipid biosynthesis</keyword>
<feature type="domain" description="O-acyltransferase WSD1 C-terminal" evidence="13">
    <location>
        <begin position="301"/>
        <end position="449"/>
    </location>
</feature>
<dbReference type="NCBIfam" id="TIGR02946">
    <property type="entry name" value="acyl_WS_DGAT"/>
    <property type="match status" value="1"/>
</dbReference>
<proteinExistence type="inferred from homology"/>
<evidence type="ECO:0000259" key="13">
    <source>
        <dbReference type="Pfam" id="PF06974"/>
    </source>
</evidence>
<dbReference type="GO" id="GO:0019432">
    <property type="term" value="P:triglyceride biosynthetic process"/>
    <property type="evidence" value="ECO:0007669"/>
    <property type="project" value="UniProtKB-UniPathway"/>
</dbReference>
<dbReference type="RefSeq" id="WP_062655850.1">
    <property type="nucleotide sequence ID" value="NZ_BCSY01000035.1"/>
</dbReference>
<evidence type="ECO:0000256" key="11">
    <source>
        <dbReference type="RuleBase" id="RU361241"/>
    </source>
</evidence>
<evidence type="ECO:0000256" key="4">
    <source>
        <dbReference type="ARBA" id="ARBA00013244"/>
    </source>
</evidence>
<evidence type="ECO:0000256" key="2">
    <source>
        <dbReference type="ARBA" id="ARBA00005189"/>
    </source>
</evidence>
<dbReference type="InterPro" id="IPR009721">
    <property type="entry name" value="O-acyltransferase_WSD1_C"/>
</dbReference>
<comment type="catalytic activity">
    <reaction evidence="10 11">
        <text>an acyl-CoA + a 1,2-diacyl-sn-glycerol = a triacyl-sn-glycerol + CoA</text>
        <dbReference type="Rhea" id="RHEA:10868"/>
        <dbReference type="ChEBI" id="CHEBI:17815"/>
        <dbReference type="ChEBI" id="CHEBI:57287"/>
        <dbReference type="ChEBI" id="CHEBI:58342"/>
        <dbReference type="ChEBI" id="CHEBI:64615"/>
        <dbReference type="EC" id="2.3.1.20"/>
    </reaction>
</comment>
<reference evidence="15" key="1">
    <citation type="journal article" date="2016" name="Genome Announc.">
        <title>Draft Genome Sequences of Five Rapidly Growing Mycobacterium Species, M. thermoresistibile, M. fortuitum subsp. acetamidolyticum, M. canariasense, M. brisbanense, and M. novocastrense.</title>
        <authorList>
            <person name="Katahira K."/>
            <person name="Ogura Y."/>
            <person name="Gotoh Y."/>
            <person name="Hayashi T."/>
        </authorList>
    </citation>
    <scope>NUCLEOTIDE SEQUENCE [LARGE SCALE GENOMIC DNA]</scope>
    <source>
        <strain evidence="15">JCM15298</strain>
    </source>
</reference>
<evidence type="ECO:0000256" key="6">
    <source>
        <dbReference type="ARBA" id="ARBA00022679"/>
    </source>
</evidence>
<dbReference type="Pfam" id="PF06974">
    <property type="entry name" value="WS_DGAT_C"/>
    <property type="match status" value="1"/>
</dbReference>
<keyword evidence="7 11" id="KW-0319">Glycerol metabolism</keyword>
<evidence type="ECO:0000256" key="3">
    <source>
        <dbReference type="ARBA" id="ARBA00009587"/>
    </source>
</evidence>
<dbReference type="Proteomes" id="UP000069443">
    <property type="component" value="Unassembled WGS sequence"/>
</dbReference>
<name>A0A100W9V5_MYCCR</name>
<dbReference type="PANTHER" id="PTHR31650:SF1">
    <property type="entry name" value="WAX ESTER SYNTHASE_DIACYLGLYCEROL ACYLTRANSFERASE 4-RELATED"/>
    <property type="match status" value="1"/>
</dbReference>
<protein>
    <recommendedName>
        <fullName evidence="4 11">Diacylglycerol O-acyltransferase</fullName>
        <ecNumber evidence="4 11">2.3.1.20</ecNumber>
    </recommendedName>
</protein>
<evidence type="ECO:0000313" key="14">
    <source>
        <dbReference type="EMBL" id="GAS94567.1"/>
    </source>
</evidence>
<comment type="pathway">
    <text evidence="2">Lipid metabolism.</text>
</comment>
<dbReference type="GO" id="GO:0071731">
    <property type="term" value="P:response to nitric oxide"/>
    <property type="evidence" value="ECO:0007669"/>
    <property type="project" value="TreeGrafter"/>
</dbReference>
<evidence type="ECO:0000256" key="5">
    <source>
        <dbReference type="ARBA" id="ARBA00022516"/>
    </source>
</evidence>
<dbReference type="GO" id="GO:0005886">
    <property type="term" value="C:plasma membrane"/>
    <property type="evidence" value="ECO:0007669"/>
    <property type="project" value="TreeGrafter"/>
</dbReference>
<dbReference type="AlphaFoldDB" id="A0A100W9V5"/>
<organism evidence="14 15">
    <name type="scientific">Mycolicibacterium canariasense</name>
    <name type="common">Mycobacterium canariasense</name>
    <dbReference type="NCBI Taxonomy" id="228230"/>
    <lineage>
        <taxon>Bacteria</taxon>
        <taxon>Bacillati</taxon>
        <taxon>Actinomycetota</taxon>
        <taxon>Actinomycetes</taxon>
        <taxon>Mycobacteriales</taxon>
        <taxon>Mycobacteriaceae</taxon>
        <taxon>Mycolicibacterium</taxon>
    </lineage>
</organism>
<evidence type="ECO:0000259" key="12">
    <source>
        <dbReference type="Pfam" id="PF03007"/>
    </source>
</evidence>
<dbReference type="InterPro" id="IPR004255">
    <property type="entry name" value="O-acyltransferase_WSD1_N"/>
</dbReference>
<dbReference type="EC" id="2.3.1.20" evidence="4 11"/>
<gene>
    <name evidence="14" type="ORF">RMCC_1533</name>
</gene>
<sequence>MDQLTGYDASFLYLETPTHYHQGCGVIILDTSTMPGGYRFDTVRTWLAERIREIPTYTEKAFDPWYNLGHPFWVKDQSFDLDRHVHRVVIPAPGTEEQLAQACSAIASTPLDQRYPLWTITIMEGLADGNVAVLIKRHNASLDGVRGNSQLGQLCGTAATEYAVVRDAGVARPAAIALAGARTMVRKPVNLGRMIAEAVRARRHRDVPPLPAGVPAPMSAPRTSFNTTLTPNRNLAWASLPMDEVLDVKRRLGVKLNDVMLALTATVMRQYLLSRHELPDRPLRAFVPVSVHDKPGQHGRNRTTGLLTSLQTRTEDPVQRAREIAVITDAAKRHAEALGPGRIHDWFDFSARYWGLLFRCYSRLRLADRHRVMQNLVLSNIGGRHENLFFAGARVAAFYPFGAPLDGGALFMTVASHDDRLNIGLIACPEIVPRLGDLVAGFPVALRELSAALDAAAATAE</sequence>
<comment type="pathway">
    <text evidence="1 11">Glycerolipid metabolism; triacylglycerol biosynthesis.</text>
</comment>